<evidence type="ECO:0000313" key="1">
    <source>
        <dbReference type="EMBL" id="MBU2739739.1"/>
    </source>
</evidence>
<name>A0ABS5ZUY7_9PROT</name>
<sequence>MRDYGLDILDDQSARQAPHAGWFLSYDPQMDVEPLSDLPLDDGDKEWTW</sequence>
<dbReference type="EMBL" id="JABELD010000122">
    <property type="protein sequence ID" value="MBU2739739.1"/>
    <property type="molecule type" value="Genomic_DNA"/>
</dbReference>
<dbReference type="RefSeq" id="WP_215864628.1">
    <property type="nucleotide sequence ID" value="NZ_JABELD010000122.1"/>
</dbReference>
<reference evidence="1 2" key="1">
    <citation type="journal article" date="2021" name="ISME J.">
        <title>Genomic evolution of the class Acidithiobacillia: deep-branching Proteobacteria living in extreme acidic conditions.</title>
        <authorList>
            <person name="Moya-Beltran A."/>
            <person name="Beard S."/>
            <person name="Rojas-Villalobos C."/>
            <person name="Issotta F."/>
            <person name="Gallardo Y."/>
            <person name="Ulloa R."/>
            <person name="Giaveno A."/>
            <person name="Degli Esposti M."/>
            <person name="Johnson D.B."/>
            <person name="Quatrini R."/>
        </authorList>
    </citation>
    <scope>NUCLEOTIDE SEQUENCE [LARGE SCALE GENOMIC DNA]</scope>
    <source>
        <strain evidence="1 2">ATCC 19703</strain>
    </source>
</reference>
<organism evidence="1 2">
    <name type="scientific">Acidithiobacillus concretivorus</name>
    <dbReference type="NCBI Taxonomy" id="3063952"/>
    <lineage>
        <taxon>Bacteria</taxon>
        <taxon>Pseudomonadati</taxon>
        <taxon>Pseudomonadota</taxon>
        <taxon>Acidithiobacillia</taxon>
        <taxon>Acidithiobacillales</taxon>
        <taxon>Acidithiobacillaceae</taxon>
        <taxon>Acidithiobacillus</taxon>
    </lineage>
</organism>
<comment type="caution">
    <text evidence="1">The sequence shown here is derived from an EMBL/GenBank/DDBJ whole genome shotgun (WGS) entry which is preliminary data.</text>
</comment>
<accession>A0ABS5ZUY7</accession>
<keyword evidence="2" id="KW-1185">Reference proteome</keyword>
<dbReference type="Proteomes" id="UP001197028">
    <property type="component" value="Unassembled WGS sequence"/>
</dbReference>
<evidence type="ECO:0000313" key="2">
    <source>
        <dbReference type="Proteomes" id="UP001197028"/>
    </source>
</evidence>
<protein>
    <submittedName>
        <fullName evidence="1">Uncharacterized protein</fullName>
    </submittedName>
</protein>
<proteinExistence type="predicted"/>
<gene>
    <name evidence="1" type="ORF">HJG40_13330</name>
</gene>